<dbReference type="GO" id="GO:0005524">
    <property type="term" value="F:ATP binding"/>
    <property type="evidence" value="ECO:0007669"/>
    <property type="project" value="UniProtKB-KW"/>
</dbReference>
<dbReference type="Gene3D" id="3.30.230.10">
    <property type="match status" value="1"/>
</dbReference>
<evidence type="ECO:0000259" key="9">
    <source>
        <dbReference type="Pfam" id="PF00288"/>
    </source>
</evidence>
<dbReference type="Pfam" id="PF10509">
    <property type="entry name" value="GalKase_gal_bdg"/>
    <property type="match status" value="1"/>
</dbReference>
<feature type="domain" description="Galactokinase N-terminal" evidence="11">
    <location>
        <begin position="42"/>
        <end position="89"/>
    </location>
</feature>
<dbReference type="Gene3D" id="3.30.70.3170">
    <property type="match status" value="1"/>
</dbReference>
<protein>
    <submittedName>
        <fullName evidence="12">Galactokinase</fullName>
        <ecNumber evidence="12">2.7.1.6</ecNumber>
    </submittedName>
</protein>
<dbReference type="InterPro" id="IPR006206">
    <property type="entry name" value="Mevalonate/galactokinase"/>
</dbReference>
<keyword evidence="3" id="KW-0067">ATP-binding</keyword>
<dbReference type="PRINTS" id="PR00473">
    <property type="entry name" value="GALCTOKINASE"/>
</dbReference>
<evidence type="ECO:0000313" key="13">
    <source>
        <dbReference type="Proteomes" id="UP000053958"/>
    </source>
</evidence>
<reference evidence="12 13" key="1">
    <citation type="submission" date="2015-04" db="EMBL/GenBank/DDBJ databases">
        <authorList>
            <person name="Heijne W.H."/>
            <person name="Fedorova N.D."/>
            <person name="Nierman W.C."/>
            <person name="Vollebregt A.W."/>
            <person name="Zhao Z."/>
            <person name="Wu L."/>
            <person name="Kumar M."/>
            <person name="Stam H."/>
            <person name="van den Berg M.A."/>
            <person name="Pel H.J."/>
        </authorList>
    </citation>
    <scope>NUCLEOTIDE SEQUENCE [LARGE SCALE GENOMIC DNA]</scope>
    <source>
        <strain evidence="12 13">CBS 393.64</strain>
    </source>
</reference>
<evidence type="ECO:0000256" key="1">
    <source>
        <dbReference type="ARBA" id="ARBA00006566"/>
    </source>
</evidence>
<dbReference type="PANTHER" id="PTHR10457">
    <property type="entry name" value="MEVALONATE KINASE/GALACTOKINASE"/>
    <property type="match status" value="1"/>
</dbReference>
<dbReference type="PANTHER" id="PTHR10457:SF7">
    <property type="entry name" value="GALACTOKINASE-RELATED"/>
    <property type="match status" value="1"/>
</dbReference>
<dbReference type="NCBIfam" id="TIGR00131">
    <property type="entry name" value="gal_kin"/>
    <property type="match status" value="1"/>
</dbReference>
<dbReference type="EC" id="2.7.1.6" evidence="12"/>
<dbReference type="OrthoDB" id="187738at2759"/>
<evidence type="ECO:0000256" key="7">
    <source>
        <dbReference type="ARBA" id="ARBA00023221"/>
    </source>
</evidence>
<keyword evidence="7" id="KW-0443">Lipid metabolism</keyword>
<dbReference type="GO" id="GO:0006012">
    <property type="term" value="P:galactose metabolic process"/>
    <property type="evidence" value="ECO:0007669"/>
    <property type="project" value="UniProtKB-KW"/>
</dbReference>
<keyword evidence="7" id="KW-0753">Steroid metabolism</keyword>
<comment type="similarity">
    <text evidence="1">Belongs to the GHMP kinase family. GalK subfamily.</text>
</comment>
<dbReference type="InterPro" id="IPR013750">
    <property type="entry name" value="GHMP_kinase_C_dom"/>
</dbReference>
<keyword evidence="4" id="KW-0756">Sterol biosynthesis</keyword>
<keyword evidence="13" id="KW-1185">Reference proteome</keyword>
<gene>
    <name evidence="12" type="ORF">T310_4906</name>
</gene>
<dbReference type="InterPro" id="IPR000705">
    <property type="entry name" value="Galactokinase"/>
</dbReference>
<dbReference type="Pfam" id="PF08544">
    <property type="entry name" value="GHMP_kinases_C"/>
    <property type="match status" value="1"/>
</dbReference>
<dbReference type="FunFam" id="1.20.1440.340:FF:000003">
    <property type="entry name" value="GAL1p Galactokinase"/>
    <property type="match status" value="1"/>
</dbReference>
<dbReference type="SUPFAM" id="SSF55060">
    <property type="entry name" value="GHMP Kinase, C-terminal domain"/>
    <property type="match status" value="1"/>
</dbReference>
<evidence type="ECO:0000256" key="2">
    <source>
        <dbReference type="ARBA" id="ARBA00022741"/>
    </source>
</evidence>
<dbReference type="GO" id="GO:0004335">
    <property type="term" value="F:galactokinase activity"/>
    <property type="evidence" value="ECO:0007669"/>
    <property type="project" value="UniProtKB-EC"/>
</dbReference>
<dbReference type="PIRSF" id="PIRSF000530">
    <property type="entry name" value="Galactokinase"/>
    <property type="match status" value="1"/>
</dbReference>
<evidence type="ECO:0000256" key="5">
    <source>
        <dbReference type="ARBA" id="ARBA00023144"/>
    </source>
</evidence>
<keyword evidence="6" id="KW-1207">Sterol metabolism</keyword>
<dbReference type="PROSITE" id="PS00106">
    <property type="entry name" value="GALACTOKINASE"/>
    <property type="match status" value="1"/>
</dbReference>
<accession>A0A0F4YRX9</accession>
<dbReference type="STRING" id="1408163.A0A0F4YRX9"/>
<dbReference type="InterPro" id="IPR020568">
    <property type="entry name" value="Ribosomal_Su5_D2-typ_SF"/>
</dbReference>
<dbReference type="GO" id="GO:0016126">
    <property type="term" value="P:sterol biosynthetic process"/>
    <property type="evidence" value="ECO:0007669"/>
    <property type="project" value="UniProtKB-KW"/>
</dbReference>
<dbReference type="GO" id="GO:0005829">
    <property type="term" value="C:cytosol"/>
    <property type="evidence" value="ECO:0007669"/>
    <property type="project" value="TreeGrafter"/>
</dbReference>
<keyword evidence="4" id="KW-0444">Lipid biosynthesis</keyword>
<dbReference type="FunFam" id="3.30.230.10:FF:000056">
    <property type="entry name" value="GAL1p Galactokinase"/>
    <property type="match status" value="1"/>
</dbReference>
<dbReference type="SUPFAM" id="SSF54211">
    <property type="entry name" value="Ribosomal protein S5 domain 2-like"/>
    <property type="match status" value="1"/>
</dbReference>
<dbReference type="GeneID" id="25317253"/>
<dbReference type="InterPro" id="IPR014721">
    <property type="entry name" value="Ribsml_uS5_D2-typ_fold_subgr"/>
</dbReference>
<comment type="caution">
    <text evidence="12">The sequence shown here is derived from an EMBL/GenBank/DDBJ whole genome shotgun (WGS) entry which is preliminary data.</text>
</comment>
<evidence type="ECO:0000259" key="11">
    <source>
        <dbReference type="Pfam" id="PF10509"/>
    </source>
</evidence>
<dbReference type="AlphaFoldDB" id="A0A0F4YRX9"/>
<dbReference type="InterPro" id="IPR019741">
    <property type="entry name" value="Galactokinase_CS"/>
</dbReference>
<keyword evidence="4" id="KW-0752">Steroid biosynthesis</keyword>
<organism evidence="12 13">
    <name type="scientific">Rasamsonia emersonii (strain ATCC 16479 / CBS 393.64 / IMI 116815)</name>
    <dbReference type="NCBI Taxonomy" id="1408163"/>
    <lineage>
        <taxon>Eukaryota</taxon>
        <taxon>Fungi</taxon>
        <taxon>Dikarya</taxon>
        <taxon>Ascomycota</taxon>
        <taxon>Pezizomycotina</taxon>
        <taxon>Eurotiomycetes</taxon>
        <taxon>Eurotiomycetidae</taxon>
        <taxon>Eurotiales</taxon>
        <taxon>Trichocomaceae</taxon>
        <taxon>Rasamsonia</taxon>
    </lineage>
</organism>
<dbReference type="Pfam" id="PF00288">
    <property type="entry name" value="GHMP_kinases_N"/>
    <property type="match status" value="1"/>
</dbReference>
<dbReference type="PRINTS" id="PR00959">
    <property type="entry name" value="MEVGALKINASE"/>
</dbReference>
<dbReference type="InterPro" id="IPR036554">
    <property type="entry name" value="GHMP_kinase_C_sf"/>
</dbReference>
<evidence type="ECO:0000256" key="3">
    <source>
        <dbReference type="ARBA" id="ARBA00022840"/>
    </source>
</evidence>
<name>A0A0F4YRX9_RASE3</name>
<feature type="domain" description="GHMP kinase N-terminal" evidence="9">
    <location>
        <begin position="141"/>
        <end position="228"/>
    </location>
</feature>
<keyword evidence="5" id="KW-0299">Galactose metabolism</keyword>
<dbReference type="GO" id="GO:0000411">
    <property type="term" value="P:positive regulation of transcription by galactose"/>
    <property type="evidence" value="ECO:0007669"/>
    <property type="project" value="UniProtKB-ARBA"/>
</dbReference>
<evidence type="ECO:0000259" key="10">
    <source>
        <dbReference type="Pfam" id="PF08544"/>
    </source>
</evidence>
<evidence type="ECO:0000256" key="8">
    <source>
        <dbReference type="ARBA" id="ARBA00023277"/>
    </source>
</evidence>
<evidence type="ECO:0000313" key="12">
    <source>
        <dbReference type="EMBL" id="KKA21047.1"/>
    </source>
</evidence>
<dbReference type="Proteomes" id="UP000053958">
    <property type="component" value="Unassembled WGS sequence"/>
</dbReference>
<dbReference type="Gene3D" id="1.20.1440.340">
    <property type="match status" value="1"/>
</dbReference>
<dbReference type="EMBL" id="LASV01000208">
    <property type="protein sequence ID" value="KKA21047.1"/>
    <property type="molecule type" value="Genomic_DNA"/>
</dbReference>
<evidence type="ECO:0000256" key="6">
    <source>
        <dbReference type="ARBA" id="ARBA00023166"/>
    </source>
</evidence>
<dbReference type="FunFam" id="3.30.70.3170:FF:000002">
    <property type="entry name" value="Galactokinase"/>
    <property type="match status" value="1"/>
</dbReference>
<keyword evidence="8" id="KW-0119">Carbohydrate metabolism</keyword>
<keyword evidence="12" id="KW-0418">Kinase</keyword>
<keyword evidence="2" id="KW-0547">Nucleotide-binding</keyword>
<dbReference type="InterPro" id="IPR019539">
    <property type="entry name" value="GalKase_N"/>
</dbReference>
<keyword evidence="12" id="KW-0808">Transferase</keyword>
<dbReference type="RefSeq" id="XP_013327659.1">
    <property type="nucleotide sequence ID" value="XM_013472205.1"/>
</dbReference>
<evidence type="ECO:0000256" key="4">
    <source>
        <dbReference type="ARBA" id="ARBA00023011"/>
    </source>
</evidence>
<proteinExistence type="inferred from homology"/>
<feature type="domain" description="GHMP kinase C-terminal" evidence="10">
    <location>
        <begin position="409"/>
        <end position="486"/>
    </location>
</feature>
<dbReference type="InterPro" id="IPR006204">
    <property type="entry name" value="GHMP_kinase_N_dom"/>
</dbReference>
<sequence length="533" mass="58915">MATPQVLVPQTENIADVYATDDASAKTVAPEIQARWSNLLSQFVKLYGHRPDFVSRSPGRVNIIGEHIDYNLYDVLPTAVSVDVIIAVKVVPSEGPEAFVKIANVNSEKFPSRQFTVPHDKDVEIDPAKHEWVNYFKAGLVGALKFLRQRSGNASFTPASVEVLVDGNVPPGGGISSSAAFVCSSALAVMKANKHDVSKQDLLDLAVVSERAVGVYSGGMDQAASIFSSRGYLLYTRFFPSFSVQHVPVPKAEEEITFLMAQSFVTSAKAETAPRRYNLRVAECTLAAVVLAKLHGITLQKDNSSLGYSLRNFHEEFMRKEGRLSDPLEKQLDSVIQTATELLSQEQGYTREEIAKLLDITVPELEARFLSSFPVQAERFLLRQRALHCFKEARRVLDFKACLSNAERLDEQRIRYLGQLLNESQESCRTDYDCSCPEVDEICAIARRAGTWGSRLTGAGWGGCTVHMLPQSKVEAVTKALRDEYYLKRFPDISQEKLAEAMVISKPSNGSFILTISISMGNGKICLPYQGIS</sequence>